<dbReference type="AlphaFoldDB" id="A0A8T9CIH2"/>
<feature type="compositionally biased region" description="Polar residues" evidence="2">
    <location>
        <begin position="1"/>
        <end position="11"/>
    </location>
</feature>
<dbReference type="OrthoDB" id="10005335at2759"/>
<keyword evidence="4" id="KW-1185">Reference proteome</keyword>
<protein>
    <submittedName>
        <fullName evidence="3">Uncharacterized protein</fullName>
    </submittedName>
</protein>
<feature type="coiled-coil region" evidence="1">
    <location>
        <begin position="314"/>
        <end position="341"/>
    </location>
</feature>
<evidence type="ECO:0000313" key="4">
    <source>
        <dbReference type="Proteomes" id="UP000469558"/>
    </source>
</evidence>
<comment type="caution">
    <text evidence="3">The sequence shown here is derived from an EMBL/GenBank/DDBJ whole genome shotgun (WGS) entry which is preliminary data.</text>
</comment>
<feature type="region of interest" description="Disordered" evidence="2">
    <location>
        <begin position="1"/>
        <end position="41"/>
    </location>
</feature>
<accession>A0A8T9CIH2</accession>
<organism evidence="3 4">
    <name type="scientific">Lachnellula suecica</name>
    <dbReference type="NCBI Taxonomy" id="602035"/>
    <lineage>
        <taxon>Eukaryota</taxon>
        <taxon>Fungi</taxon>
        <taxon>Dikarya</taxon>
        <taxon>Ascomycota</taxon>
        <taxon>Pezizomycotina</taxon>
        <taxon>Leotiomycetes</taxon>
        <taxon>Helotiales</taxon>
        <taxon>Lachnaceae</taxon>
        <taxon>Lachnellula</taxon>
    </lineage>
</organism>
<gene>
    <name evidence="3" type="ORF">LSUE1_G003831</name>
</gene>
<dbReference type="EMBL" id="QGMK01000039">
    <property type="protein sequence ID" value="TVY84982.1"/>
    <property type="molecule type" value="Genomic_DNA"/>
</dbReference>
<keyword evidence="1" id="KW-0175">Coiled coil</keyword>
<evidence type="ECO:0000256" key="1">
    <source>
        <dbReference type="SAM" id="Coils"/>
    </source>
</evidence>
<sequence length="353" mass="39846">MDVTTSMQDMTLESKGDMQVTGSQLDEPQRELSATPEKSSSTLFPKITGKVDEFVHSVNYQLRMDLGLESYKNLRHVVVKLIGTVKLHGAHADILIHADDTIQLQSRNMVGLSNEKDAYGIAKALLPLKAEALDLKAKYRQRYLELNPKVEINEDINNAFLPDEPYADIQNEDAGFYNISRGGFYHEEFDFNTPEASRERLQVHTVAVEKECPFAKTFGISGAGEGIVWKAEHPLGNDARRWLKTKGASHSVTTTEKVKVAPSDSDLEKAQNFAEAAVTNNRLEQGWGYLEEMGIKRDMKGLAQFMKWISNDVEVEERLEIQKLEIKLKLLRAQMASTSKAWYLERLKQPTSL</sequence>
<proteinExistence type="predicted"/>
<evidence type="ECO:0000256" key="2">
    <source>
        <dbReference type="SAM" id="MobiDB-lite"/>
    </source>
</evidence>
<reference evidence="3 4" key="1">
    <citation type="submission" date="2018-05" db="EMBL/GenBank/DDBJ databases">
        <title>Genome sequencing and assembly of the regulated plant pathogen Lachnellula willkommii and related sister species for the development of diagnostic species identification markers.</title>
        <authorList>
            <person name="Giroux E."/>
            <person name="Bilodeau G."/>
        </authorList>
    </citation>
    <scope>NUCLEOTIDE SEQUENCE [LARGE SCALE GENOMIC DNA]</scope>
    <source>
        <strain evidence="3 4">CBS 268.59</strain>
    </source>
</reference>
<evidence type="ECO:0000313" key="3">
    <source>
        <dbReference type="EMBL" id="TVY84982.1"/>
    </source>
</evidence>
<dbReference type="Proteomes" id="UP000469558">
    <property type="component" value="Unassembled WGS sequence"/>
</dbReference>
<name>A0A8T9CIH2_9HELO</name>